<keyword evidence="2" id="KW-1133">Transmembrane helix</keyword>
<keyword evidence="2" id="KW-0472">Membrane</keyword>
<reference evidence="3" key="1">
    <citation type="submission" date="2023-03" db="EMBL/GenBank/DDBJ databases">
        <title>Massive genome expansion in bonnet fungi (Mycena s.s.) driven by repeated elements and novel gene families across ecological guilds.</title>
        <authorList>
            <consortium name="Lawrence Berkeley National Laboratory"/>
            <person name="Harder C.B."/>
            <person name="Miyauchi S."/>
            <person name="Viragh M."/>
            <person name="Kuo A."/>
            <person name="Thoen E."/>
            <person name="Andreopoulos B."/>
            <person name="Lu D."/>
            <person name="Skrede I."/>
            <person name="Drula E."/>
            <person name="Henrissat B."/>
            <person name="Morin E."/>
            <person name="Kohler A."/>
            <person name="Barry K."/>
            <person name="LaButti K."/>
            <person name="Morin E."/>
            <person name="Salamov A."/>
            <person name="Lipzen A."/>
            <person name="Mereny Z."/>
            <person name="Hegedus B."/>
            <person name="Baldrian P."/>
            <person name="Stursova M."/>
            <person name="Weitz H."/>
            <person name="Taylor A."/>
            <person name="Grigoriev I.V."/>
            <person name="Nagy L.G."/>
            <person name="Martin F."/>
            <person name="Kauserud H."/>
        </authorList>
    </citation>
    <scope>NUCLEOTIDE SEQUENCE</scope>
    <source>
        <strain evidence="3">CBHHK002</strain>
    </source>
</reference>
<feature type="transmembrane region" description="Helical" evidence="2">
    <location>
        <begin position="30"/>
        <end position="51"/>
    </location>
</feature>
<dbReference type="AlphaFoldDB" id="A0AAD6Z9W0"/>
<comment type="caution">
    <text evidence="3">The sequence shown here is derived from an EMBL/GenBank/DDBJ whole genome shotgun (WGS) entry which is preliminary data.</text>
</comment>
<feature type="transmembrane region" description="Helical" evidence="2">
    <location>
        <begin position="201"/>
        <end position="221"/>
    </location>
</feature>
<feature type="transmembrane region" description="Helical" evidence="2">
    <location>
        <begin position="83"/>
        <end position="108"/>
    </location>
</feature>
<evidence type="ECO:0000256" key="1">
    <source>
        <dbReference type="SAM" id="MobiDB-lite"/>
    </source>
</evidence>
<gene>
    <name evidence="3" type="ORF">DFH08DRAFT_435140</name>
</gene>
<proteinExistence type="predicted"/>
<evidence type="ECO:0000313" key="4">
    <source>
        <dbReference type="Proteomes" id="UP001218218"/>
    </source>
</evidence>
<dbReference type="EMBL" id="JARIHO010000069">
    <property type="protein sequence ID" value="KAJ7312932.1"/>
    <property type="molecule type" value="Genomic_DNA"/>
</dbReference>
<sequence>MHSTSLYYGHARNVVRRLVHSDLPLGTLRILFAILSFIFSIVAGGLCLKIWTKHHTSEKHLNENLPPGVSASLGYHDVRTTSILLFVSNHLVTFTASHIAIIMLHDIFKIIPPFVLRRIRLPDKLSSVTLPYQAAALLFSTTCLTVSGAFHTAFVFSRSGTLTVHQGGVELPLATIQSTLDRLGIALPYRDVHYIRISAELPWPAIFFMVGANVVTLAAWYKFRHTSDSRVEDSVTETVEEEKVSNLEDESKEREMGIRV</sequence>
<keyword evidence="4" id="KW-1185">Reference proteome</keyword>
<evidence type="ECO:0000313" key="3">
    <source>
        <dbReference type="EMBL" id="KAJ7312932.1"/>
    </source>
</evidence>
<feature type="region of interest" description="Disordered" evidence="1">
    <location>
        <begin position="234"/>
        <end position="260"/>
    </location>
</feature>
<evidence type="ECO:0000256" key="2">
    <source>
        <dbReference type="SAM" id="Phobius"/>
    </source>
</evidence>
<feature type="transmembrane region" description="Helical" evidence="2">
    <location>
        <begin position="129"/>
        <end position="150"/>
    </location>
</feature>
<accession>A0AAD6Z9W0</accession>
<keyword evidence="2" id="KW-0812">Transmembrane</keyword>
<name>A0AAD6Z9W0_9AGAR</name>
<dbReference type="Proteomes" id="UP001218218">
    <property type="component" value="Unassembled WGS sequence"/>
</dbReference>
<protein>
    <submittedName>
        <fullName evidence="3">Uncharacterized protein</fullName>
    </submittedName>
</protein>
<feature type="compositionally biased region" description="Basic and acidic residues" evidence="1">
    <location>
        <begin position="241"/>
        <end position="260"/>
    </location>
</feature>
<organism evidence="3 4">
    <name type="scientific">Mycena albidolilacea</name>
    <dbReference type="NCBI Taxonomy" id="1033008"/>
    <lineage>
        <taxon>Eukaryota</taxon>
        <taxon>Fungi</taxon>
        <taxon>Dikarya</taxon>
        <taxon>Basidiomycota</taxon>
        <taxon>Agaricomycotina</taxon>
        <taxon>Agaricomycetes</taxon>
        <taxon>Agaricomycetidae</taxon>
        <taxon>Agaricales</taxon>
        <taxon>Marasmiineae</taxon>
        <taxon>Mycenaceae</taxon>
        <taxon>Mycena</taxon>
    </lineage>
</organism>